<dbReference type="EMBL" id="JACHMQ010000001">
    <property type="protein sequence ID" value="MBB6394347.1"/>
    <property type="molecule type" value="Genomic_DNA"/>
</dbReference>
<dbReference type="GO" id="GO:0046872">
    <property type="term" value="F:metal ion binding"/>
    <property type="evidence" value="ECO:0007669"/>
    <property type="project" value="InterPro"/>
</dbReference>
<dbReference type="RefSeq" id="WP_185024012.1">
    <property type="nucleotide sequence ID" value="NZ_JACHMQ010000001.1"/>
</dbReference>
<evidence type="ECO:0000256" key="1">
    <source>
        <dbReference type="SAM" id="MobiDB-lite"/>
    </source>
</evidence>
<organism evidence="2 3">
    <name type="scientific">Actinomadura coerulea</name>
    <dbReference type="NCBI Taxonomy" id="46159"/>
    <lineage>
        <taxon>Bacteria</taxon>
        <taxon>Bacillati</taxon>
        <taxon>Actinomycetota</taxon>
        <taxon>Actinomycetes</taxon>
        <taxon>Streptosporangiales</taxon>
        <taxon>Thermomonosporaceae</taxon>
        <taxon>Actinomadura</taxon>
    </lineage>
</organism>
<sequence>MDVTRTDIDGVPVFWSKGAPGDDEHRAALVFRVGRADETLARGGLTHLVEHLALHAVGDADYHHNGVVNAVTTMFVTHGEPAEIASFLTAVCESLCALPMDRLEAEKNILRTEAEGRDAGLQGQLLLWRYGAATYGLPAYDEHGLTALTPEDVQEWAARWFTKNNAALAIVGGPPPEGLALPLSEGERRPVPEPTSALPRTPAYFNADVNGVAMSAIVPRSSAGRVYADVLGRRLHRVLRRDNALSYTTSVDFSWSAGDGVELLAFADGLAEVRPELAERFCGEIGRIAAEPVGAAELAEVVAARRARTGSDEARASQPMRRCLAELLGAPPRTTDEALAELDAVRPEDVQEVGRAVVDTALLMLPHGEEPQGARFAPAPTRSMVAVEGRVHTRTGDVQQGLIVGREGVTLLTGPNMATVRFDQCAAVFAWPDGARALIGLDGVTVGVEPNLWRSGAAAVAEIDRYASAESVVRKPARPDDRIPSPGDDASSADPEEAGTASAGVVAALSGLPGKIRSRRRRPAWRDEALAAALPKVRRGDLRAGLELLARTRDDAETRALYLDNLTDAALGQAKRLTRLHADDPADPDLCLWLGATRVGEAWEARSAQRAEYVEAERFGRFWRLLALAGPPLYRAAELLPADPVPWNSLQWYGIGMQLGRDELDRIWRELTERDPFLYAGHISRAQALCKKWWGSEAEVLDFAEAAVAAAEPGDPVTAVLAVAHLEIGGEIGTWDDLNRYLARPSVHAALVAAADRWLAGDRRHPRNLEAHHVFGAVFYRAGDHDRARRHLSQVGRTSPPERAWGYAPDAERLLARARRDVRAKREGPPY</sequence>
<dbReference type="AlphaFoldDB" id="A0A7X0FV95"/>
<proteinExistence type="predicted"/>
<accession>A0A7X0FV95</accession>
<dbReference type="SUPFAM" id="SSF63411">
    <property type="entry name" value="LuxS/MPP-like metallohydrolase"/>
    <property type="match status" value="2"/>
</dbReference>
<evidence type="ECO:0000313" key="3">
    <source>
        <dbReference type="Proteomes" id="UP000546324"/>
    </source>
</evidence>
<name>A0A7X0FV95_9ACTN</name>
<gene>
    <name evidence="2" type="ORF">BKA00_001261</name>
</gene>
<evidence type="ECO:0000313" key="2">
    <source>
        <dbReference type="EMBL" id="MBB6394347.1"/>
    </source>
</evidence>
<dbReference type="Gene3D" id="3.30.830.10">
    <property type="entry name" value="Metalloenzyme, LuxS/M16 peptidase-like"/>
    <property type="match status" value="2"/>
</dbReference>
<comment type="caution">
    <text evidence="2">The sequence shown here is derived from an EMBL/GenBank/DDBJ whole genome shotgun (WGS) entry which is preliminary data.</text>
</comment>
<keyword evidence="3" id="KW-1185">Reference proteome</keyword>
<reference evidence="2 3" key="1">
    <citation type="submission" date="2020-08" db="EMBL/GenBank/DDBJ databases">
        <title>Sequencing the genomes of 1000 actinobacteria strains.</title>
        <authorList>
            <person name="Klenk H.-P."/>
        </authorList>
    </citation>
    <scope>NUCLEOTIDE SEQUENCE [LARGE SCALE GENOMIC DNA]</scope>
    <source>
        <strain evidence="2 3">DSM 43675</strain>
    </source>
</reference>
<dbReference type="Proteomes" id="UP000546324">
    <property type="component" value="Unassembled WGS sequence"/>
</dbReference>
<feature type="region of interest" description="Disordered" evidence="1">
    <location>
        <begin position="471"/>
        <end position="500"/>
    </location>
</feature>
<protein>
    <submittedName>
        <fullName evidence="2">Putative Zn-dependent peptidase</fullName>
    </submittedName>
</protein>
<dbReference type="InterPro" id="IPR011249">
    <property type="entry name" value="Metalloenz_LuxS/M16"/>
</dbReference>